<dbReference type="InterPro" id="IPR001509">
    <property type="entry name" value="Epimerase_deHydtase"/>
</dbReference>
<name>A0A9W8Y2X0_9PLEO</name>
<dbReference type="OrthoDB" id="10262413at2759"/>
<dbReference type="InterPro" id="IPR036291">
    <property type="entry name" value="NAD(P)-bd_dom_sf"/>
</dbReference>
<feature type="domain" description="NAD-dependent epimerase/dehydratase" evidence="2">
    <location>
        <begin position="6"/>
        <end position="235"/>
    </location>
</feature>
<dbReference type="GO" id="GO:0004029">
    <property type="term" value="F:aldehyde dehydrogenase (NAD+) activity"/>
    <property type="evidence" value="ECO:0007669"/>
    <property type="project" value="TreeGrafter"/>
</dbReference>
<keyword evidence="4" id="KW-1185">Reference proteome</keyword>
<evidence type="ECO:0000313" key="4">
    <source>
        <dbReference type="Proteomes" id="UP001140560"/>
    </source>
</evidence>
<dbReference type="Gene3D" id="3.40.50.720">
    <property type="entry name" value="NAD(P)-binding Rossmann-like Domain"/>
    <property type="match status" value="1"/>
</dbReference>
<dbReference type="EMBL" id="JAPEUY010000016">
    <property type="protein sequence ID" value="KAJ4365138.1"/>
    <property type="molecule type" value="Genomic_DNA"/>
</dbReference>
<dbReference type="PANTHER" id="PTHR48079:SF5">
    <property type="entry name" value="DEPENDENT EPIMERASE_DEHYDRATASE, PUTATIVE (AFU_ORTHOLOGUE AFUA_7G00180)-RELATED"/>
    <property type="match status" value="1"/>
</dbReference>
<dbReference type="SUPFAM" id="SSF51735">
    <property type="entry name" value="NAD(P)-binding Rossmann-fold domains"/>
    <property type="match status" value="1"/>
</dbReference>
<dbReference type="GO" id="GO:0005737">
    <property type="term" value="C:cytoplasm"/>
    <property type="evidence" value="ECO:0007669"/>
    <property type="project" value="TreeGrafter"/>
</dbReference>
<sequence length="325" mass="34050">MSQQTIFITGASGYIGSLLTAHAISHGYTVRALSRTPSSDTKLSSLGAVPIRGDLTSHSVLTQEASTADMVLSLADSLAGNYGKITQEERFKVNNGAISALAKGLEGSGKALVVTSGSLYSAADPNGGETDETSPGRPGGFFGTDSHGKALGEGSERVALAAKEKGVRVCVVRLAPWVYGRGGSGVKLFMQGGVAAGEMIYVGDGAARTTTVHVEDAARLFLLVAEKGRAGEVYNATAETHVTFKQLAEAMGKAIGVPVRAQSYEDTEKKMGPFMTKFLSLENRASNRKAREELGWTVEAQKGILEEIADGSYGEVAEELRKAKA</sequence>
<dbReference type="AlphaFoldDB" id="A0A9W8Y2X0"/>
<gene>
    <name evidence="3" type="ORF">N0V83_008756</name>
</gene>
<dbReference type="PANTHER" id="PTHR48079">
    <property type="entry name" value="PROTEIN YEEZ"/>
    <property type="match status" value="1"/>
</dbReference>
<accession>A0A9W8Y2X0</accession>
<dbReference type="InterPro" id="IPR051783">
    <property type="entry name" value="NAD(P)-dependent_oxidoreduct"/>
</dbReference>
<protein>
    <recommendedName>
        <fullName evidence="2">NAD-dependent epimerase/dehydratase domain-containing protein</fullName>
    </recommendedName>
</protein>
<evidence type="ECO:0000256" key="1">
    <source>
        <dbReference type="SAM" id="MobiDB-lite"/>
    </source>
</evidence>
<evidence type="ECO:0000259" key="2">
    <source>
        <dbReference type="Pfam" id="PF01370"/>
    </source>
</evidence>
<feature type="region of interest" description="Disordered" evidence="1">
    <location>
        <begin position="122"/>
        <end position="147"/>
    </location>
</feature>
<organism evidence="3 4">
    <name type="scientific">Neocucurbitaria cava</name>
    <dbReference type="NCBI Taxonomy" id="798079"/>
    <lineage>
        <taxon>Eukaryota</taxon>
        <taxon>Fungi</taxon>
        <taxon>Dikarya</taxon>
        <taxon>Ascomycota</taxon>
        <taxon>Pezizomycotina</taxon>
        <taxon>Dothideomycetes</taxon>
        <taxon>Pleosporomycetidae</taxon>
        <taxon>Pleosporales</taxon>
        <taxon>Pleosporineae</taxon>
        <taxon>Cucurbitariaceae</taxon>
        <taxon>Neocucurbitaria</taxon>
    </lineage>
</organism>
<reference evidence="3" key="1">
    <citation type="submission" date="2022-10" db="EMBL/GenBank/DDBJ databases">
        <title>Tapping the CABI collections for fungal endophytes: first genome assemblies for Collariella, Neodidymelliopsis, Ascochyta clinopodiicola, Didymella pomorum, Didymosphaeria variabile, Neocosmospora piperis and Neocucurbitaria cava.</title>
        <authorList>
            <person name="Hill R."/>
        </authorList>
    </citation>
    <scope>NUCLEOTIDE SEQUENCE</scope>
    <source>
        <strain evidence="3">IMI 356814</strain>
    </source>
</reference>
<proteinExistence type="predicted"/>
<dbReference type="Proteomes" id="UP001140560">
    <property type="component" value="Unassembled WGS sequence"/>
</dbReference>
<evidence type="ECO:0000313" key="3">
    <source>
        <dbReference type="EMBL" id="KAJ4365138.1"/>
    </source>
</evidence>
<dbReference type="Pfam" id="PF01370">
    <property type="entry name" value="Epimerase"/>
    <property type="match status" value="1"/>
</dbReference>
<comment type="caution">
    <text evidence="3">The sequence shown here is derived from an EMBL/GenBank/DDBJ whole genome shotgun (WGS) entry which is preliminary data.</text>
</comment>